<gene>
    <name evidence="8" type="ORF">SAMN03080599_02926</name>
</gene>
<dbReference type="FunFam" id="3.40.50.300:FF:000006">
    <property type="entry name" value="DNA-binding transcriptional regulator NtrC"/>
    <property type="match status" value="1"/>
</dbReference>
<keyword evidence="9" id="KW-1185">Reference proteome</keyword>
<evidence type="ECO:0000256" key="3">
    <source>
        <dbReference type="ARBA" id="ARBA00023015"/>
    </source>
</evidence>
<evidence type="ECO:0000256" key="4">
    <source>
        <dbReference type="ARBA" id="ARBA00023125"/>
    </source>
</evidence>
<dbReference type="Gene3D" id="1.10.10.60">
    <property type="entry name" value="Homeodomain-like"/>
    <property type="match status" value="1"/>
</dbReference>
<dbReference type="Gene3D" id="3.30.450.20">
    <property type="entry name" value="PAS domain"/>
    <property type="match status" value="2"/>
</dbReference>
<feature type="domain" description="Sigma-54 factor interaction" evidence="6">
    <location>
        <begin position="253"/>
        <end position="483"/>
    </location>
</feature>
<dbReference type="CDD" id="cd00009">
    <property type="entry name" value="AAA"/>
    <property type="match status" value="1"/>
</dbReference>
<keyword evidence="1" id="KW-0547">Nucleotide-binding</keyword>
<dbReference type="PROSITE" id="PS00688">
    <property type="entry name" value="SIGMA54_INTERACT_3"/>
    <property type="match status" value="1"/>
</dbReference>
<dbReference type="PROSITE" id="PS00675">
    <property type="entry name" value="SIGMA54_INTERACT_1"/>
    <property type="match status" value="1"/>
</dbReference>
<dbReference type="RefSeq" id="WP_092592757.1">
    <property type="nucleotide sequence ID" value="NZ_FMWL01000021.1"/>
</dbReference>
<dbReference type="SMART" id="SM00091">
    <property type="entry name" value="PAS"/>
    <property type="match status" value="2"/>
</dbReference>
<evidence type="ECO:0000256" key="5">
    <source>
        <dbReference type="ARBA" id="ARBA00023163"/>
    </source>
</evidence>
<dbReference type="Gene3D" id="1.10.8.60">
    <property type="match status" value="1"/>
</dbReference>
<dbReference type="InterPro" id="IPR002197">
    <property type="entry name" value="HTH_Fis"/>
</dbReference>
<name>A0A1G5S5Q0_9FIRM</name>
<keyword evidence="2" id="KW-0067">ATP-binding</keyword>
<dbReference type="GO" id="GO:0043565">
    <property type="term" value="F:sequence-specific DNA binding"/>
    <property type="evidence" value="ECO:0007669"/>
    <property type="project" value="InterPro"/>
</dbReference>
<dbReference type="SMART" id="SM00382">
    <property type="entry name" value="AAA"/>
    <property type="match status" value="1"/>
</dbReference>
<protein>
    <submittedName>
        <fullName evidence="8">PAS domain S-box-containing protein</fullName>
    </submittedName>
</protein>
<dbReference type="SUPFAM" id="SSF55785">
    <property type="entry name" value="PYP-like sensor domain (PAS domain)"/>
    <property type="match status" value="2"/>
</dbReference>
<organism evidence="8 9">
    <name type="scientific">Acidaminobacter hydrogenoformans DSM 2784</name>
    <dbReference type="NCBI Taxonomy" id="1120920"/>
    <lineage>
        <taxon>Bacteria</taxon>
        <taxon>Bacillati</taxon>
        <taxon>Bacillota</taxon>
        <taxon>Clostridia</taxon>
        <taxon>Peptostreptococcales</taxon>
        <taxon>Acidaminobacteraceae</taxon>
        <taxon>Acidaminobacter</taxon>
    </lineage>
</organism>
<dbReference type="InterPro" id="IPR035965">
    <property type="entry name" value="PAS-like_dom_sf"/>
</dbReference>
<keyword evidence="4" id="KW-0238">DNA-binding</keyword>
<dbReference type="InterPro" id="IPR025943">
    <property type="entry name" value="Sigma_54_int_dom_ATP-bd_2"/>
</dbReference>
<dbReference type="InterPro" id="IPR013767">
    <property type="entry name" value="PAS_fold"/>
</dbReference>
<dbReference type="NCBIfam" id="TIGR00229">
    <property type="entry name" value="sensory_box"/>
    <property type="match status" value="1"/>
</dbReference>
<dbReference type="Proteomes" id="UP000199208">
    <property type="component" value="Unassembled WGS sequence"/>
</dbReference>
<feature type="domain" description="PAS" evidence="7">
    <location>
        <begin position="1"/>
        <end position="46"/>
    </location>
</feature>
<dbReference type="InterPro" id="IPR003593">
    <property type="entry name" value="AAA+_ATPase"/>
</dbReference>
<dbReference type="InterPro" id="IPR025662">
    <property type="entry name" value="Sigma_54_int_dom_ATP-bd_1"/>
</dbReference>
<evidence type="ECO:0000256" key="1">
    <source>
        <dbReference type="ARBA" id="ARBA00022741"/>
    </source>
</evidence>
<dbReference type="STRING" id="1120920.SAMN03080599_02926"/>
<keyword evidence="5" id="KW-0804">Transcription</keyword>
<dbReference type="SUPFAM" id="SSF46689">
    <property type="entry name" value="Homeodomain-like"/>
    <property type="match status" value="1"/>
</dbReference>
<dbReference type="Gene3D" id="3.40.50.300">
    <property type="entry name" value="P-loop containing nucleotide triphosphate hydrolases"/>
    <property type="match status" value="1"/>
</dbReference>
<sequence length="575" mass="63944">MEREIEMILDSTHDAMIAVDIEGRITIFNKAAGILTQKNPVSAIGQPVDSVIENTRLPWVLKTGISELNQKQPLGDITIITNRMPVLNELGDVVGAIAVFRDITEVQELAEEITNLKEIRGMLEAIFNSTQDAISVVDQNGIGVMINPAYTHITGYTSKDVIGKMCTVDFSEGESVHLKVLATGHPVKGARLKVGVNRKEVLVEAAPIMVGDILRGSVAVIHDLSEINRLISELDQAKQLIRNLEAKYTFSDIKGQHSVILNAIEKAKLAAATPATVVLRGESGTGKELFAHAIHNASERKYSQFVRVNCAAISETILESELFGYEEGAFTGASKGGKKGLFERAHGGTLFLDEIGEISLNMQTKLLRVLQEKEIVRVGGTKAIPIDVRVISATNLDLEKAVEQGRFRKDLYYRIHVFPIAIPPLREHKEDVRALAEFFIVKYNQEFGRNVSDLSEEALEEMLAYDWPGNVRELENFIGRSLINMKITDTIILKKHLPNLELVSVHMERQFNERDEKDVNKPVKLLSTYIEDAEKRAISHALSASAGNREITAKALGISLRTLYYKIQKYEIQEK</sequence>
<dbReference type="PROSITE" id="PS50112">
    <property type="entry name" value="PAS"/>
    <property type="match status" value="2"/>
</dbReference>
<dbReference type="CDD" id="cd00130">
    <property type="entry name" value="PAS"/>
    <property type="match status" value="1"/>
</dbReference>
<dbReference type="GO" id="GO:0005524">
    <property type="term" value="F:ATP binding"/>
    <property type="evidence" value="ECO:0007669"/>
    <property type="project" value="UniProtKB-KW"/>
</dbReference>
<dbReference type="GO" id="GO:0006355">
    <property type="term" value="P:regulation of DNA-templated transcription"/>
    <property type="evidence" value="ECO:0007669"/>
    <property type="project" value="InterPro"/>
</dbReference>
<dbReference type="Pfam" id="PF00158">
    <property type="entry name" value="Sigma54_activat"/>
    <property type="match status" value="1"/>
</dbReference>
<dbReference type="OrthoDB" id="9803970at2"/>
<dbReference type="Pfam" id="PF00989">
    <property type="entry name" value="PAS"/>
    <property type="match status" value="2"/>
</dbReference>
<dbReference type="InterPro" id="IPR000014">
    <property type="entry name" value="PAS"/>
</dbReference>
<keyword evidence="3" id="KW-0805">Transcription regulation</keyword>
<evidence type="ECO:0000313" key="9">
    <source>
        <dbReference type="Proteomes" id="UP000199208"/>
    </source>
</evidence>
<dbReference type="PROSITE" id="PS00676">
    <property type="entry name" value="SIGMA54_INTERACT_2"/>
    <property type="match status" value="1"/>
</dbReference>
<evidence type="ECO:0000259" key="7">
    <source>
        <dbReference type="PROSITE" id="PS50112"/>
    </source>
</evidence>
<dbReference type="InterPro" id="IPR002078">
    <property type="entry name" value="Sigma_54_int"/>
</dbReference>
<accession>A0A1G5S5Q0</accession>
<dbReference type="PRINTS" id="PR01590">
    <property type="entry name" value="HTHFIS"/>
</dbReference>
<dbReference type="PANTHER" id="PTHR32071:SF121">
    <property type="entry name" value="SIGMA L-DEPENDENT TRANSCRIPTIONAL REGULATOR YQIR-RELATED"/>
    <property type="match status" value="1"/>
</dbReference>
<evidence type="ECO:0000259" key="6">
    <source>
        <dbReference type="PROSITE" id="PS50045"/>
    </source>
</evidence>
<proteinExistence type="predicted"/>
<dbReference type="EMBL" id="FMWL01000021">
    <property type="protein sequence ID" value="SCZ81665.1"/>
    <property type="molecule type" value="Genomic_DNA"/>
</dbReference>
<dbReference type="AlphaFoldDB" id="A0A1G5S5Q0"/>
<dbReference type="InterPro" id="IPR027417">
    <property type="entry name" value="P-loop_NTPase"/>
</dbReference>
<feature type="domain" description="PAS" evidence="7">
    <location>
        <begin position="119"/>
        <end position="170"/>
    </location>
</feature>
<dbReference type="InterPro" id="IPR058031">
    <property type="entry name" value="AAA_lid_NorR"/>
</dbReference>
<dbReference type="PANTHER" id="PTHR32071">
    <property type="entry name" value="TRANSCRIPTIONAL REGULATORY PROTEIN"/>
    <property type="match status" value="1"/>
</dbReference>
<reference evidence="8 9" key="1">
    <citation type="submission" date="2016-10" db="EMBL/GenBank/DDBJ databases">
        <authorList>
            <person name="de Groot N.N."/>
        </authorList>
    </citation>
    <scope>NUCLEOTIDE SEQUENCE [LARGE SCALE GENOMIC DNA]</scope>
    <source>
        <strain evidence="8 9">DSM 2784</strain>
    </source>
</reference>
<dbReference type="SUPFAM" id="SSF52540">
    <property type="entry name" value="P-loop containing nucleoside triphosphate hydrolases"/>
    <property type="match status" value="1"/>
</dbReference>
<dbReference type="InterPro" id="IPR009057">
    <property type="entry name" value="Homeodomain-like_sf"/>
</dbReference>
<dbReference type="Pfam" id="PF02954">
    <property type="entry name" value="HTH_8"/>
    <property type="match status" value="1"/>
</dbReference>
<dbReference type="Pfam" id="PF25601">
    <property type="entry name" value="AAA_lid_14"/>
    <property type="match status" value="1"/>
</dbReference>
<evidence type="ECO:0000313" key="8">
    <source>
        <dbReference type="EMBL" id="SCZ81665.1"/>
    </source>
</evidence>
<dbReference type="PROSITE" id="PS50045">
    <property type="entry name" value="SIGMA54_INTERACT_4"/>
    <property type="match status" value="1"/>
</dbReference>
<dbReference type="InterPro" id="IPR025944">
    <property type="entry name" value="Sigma_54_int_dom_CS"/>
</dbReference>
<evidence type="ECO:0000256" key="2">
    <source>
        <dbReference type="ARBA" id="ARBA00022840"/>
    </source>
</evidence>